<feature type="compositionally biased region" description="Basic and acidic residues" evidence="1">
    <location>
        <begin position="354"/>
        <end position="378"/>
    </location>
</feature>
<feature type="compositionally biased region" description="Polar residues" evidence="1">
    <location>
        <begin position="313"/>
        <end position="328"/>
    </location>
</feature>
<keyword evidence="5" id="KW-1185">Reference proteome</keyword>
<evidence type="ECO:0000313" key="5">
    <source>
        <dbReference type="Proteomes" id="UP001157418"/>
    </source>
</evidence>
<dbReference type="AlphaFoldDB" id="A0AAU9NND5"/>
<sequence length="514" mass="56711">MEDHPKHEKKKKNIKAMPLPISIGGGGGAGAGRLGMGGIVLFGGALVTATIVSAALAFKIRVSSKKSRSPSPEAQSVDAPDQLEFIVKTNTDLPLDSQNQSDGLTSMNEIMQTKTIPDSSPFQEEKQNCDEKVAVESGDGNMFSIVGEDEKNYANSVSEEKIVLAFVACQTELGFPIVDGVEEEQKKYCNQQSDTEEEEYKAIEGVRESMQVGALASDEERTAAMEAAGAKEEKEKDCEDEMINVANVEGELSTSDEAADDIVGETEEEEAINTVFCVRVENQETQCKLVVSEEACLDEDDDDDDDDDETITIQTQEMHQSRTFSSGSAIDDDDDRAAVREESPPPPNQLMMMNKEEQGKDEDKECEVQSMNKDKETPDAEAELLMITEDETGTNKVDDEILLIQSDARPYVTTAKSEVGIWADESVQQEEEASHMIEESMKEDDSILLSKGQKNDDHHKHNKPFTHRFAEAKGTFLYNSWYSELLLEISLVPTLLLIFMLLALGTALQIYLVK</sequence>
<protein>
    <submittedName>
        <fullName evidence="4">Uncharacterized protein</fullName>
    </submittedName>
</protein>
<evidence type="ECO:0000313" key="4">
    <source>
        <dbReference type="EMBL" id="CAH1439384.1"/>
    </source>
</evidence>
<feature type="transmembrane region" description="Helical" evidence="2">
    <location>
        <begin position="485"/>
        <end position="512"/>
    </location>
</feature>
<keyword evidence="2" id="KW-0472">Membrane</keyword>
<evidence type="ECO:0000256" key="2">
    <source>
        <dbReference type="SAM" id="Phobius"/>
    </source>
</evidence>
<dbReference type="EMBL" id="CAKMRJ010004769">
    <property type="protein sequence ID" value="CAH1439384.1"/>
    <property type="molecule type" value="Genomic_DNA"/>
</dbReference>
<dbReference type="Proteomes" id="UP001157418">
    <property type="component" value="Unassembled WGS sequence"/>
</dbReference>
<proteinExistence type="predicted"/>
<evidence type="ECO:0000256" key="1">
    <source>
        <dbReference type="SAM" id="MobiDB-lite"/>
    </source>
</evidence>
<name>A0AAU9NND5_9ASTR</name>
<comment type="caution">
    <text evidence="4">The sequence shown here is derived from an EMBL/GenBank/DDBJ whole genome shotgun (WGS) entry which is preliminary data.</text>
</comment>
<dbReference type="EMBL" id="CAKMRJ010000113">
    <property type="protein sequence ID" value="CAH1417549.1"/>
    <property type="molecule type" value="Genomic_DNA"/>
</dbReference>
<keyword evidence="2" id="KW-1133">Transmembrane helix</keyword>
<accession>A0AAU9NND5</accession>
<gene>
    <name evidence="4" type="ORF">LVIROSA_LOCUS25579</name>
    <name evidence="3" type="ORF">LVIROSA_LOCUS5223</name>
</gene>
<feature type="region of interest" description="Disordered" evidence="1">
    <location>
        <begin position="313"/>
        <end position="380"/>
    </location>
</feature>
<feature type="transmembrane region" description="Helical" evidence="2">
    <location>
        <begin position="39"/>
        <end position="58"/>
    </location>
</feature>
<reference evidence="4 5" key="1">
    <citation type="submission" date="2022-01" db="EMBL/GenBank/DDBJ databases">
        <authorList>
            <person name="Xiong W."/>
            <person name="Schranz E."/>
        </authorList>
    </citation>
    <scope>NUCLEOTIDE SEQUENCE [LARGE SCALE GENOMIC DNA]</scope>
</reference>
<evidence type="ECO:0000313" key="3">
    <source>
        <dbReference type="EMBL" id="CAH1417549.1"/>
    </source>
</evidence>
<organism evidence="4 5">
    <name type="scientific">Lactuca virosa</name>
    <dbReference type="NCBI Taxonomy" id="75947"/>
    <lineage>
        <taxon>Eukaryota</taxon>
        <taxon>Viridiplantae</taxon>
        <taxon>Streptophyta</taxon>
        <taxon>Embryophyta</taxon>
        <taxon>Tracheophyta</taxon>
        <taxon>Spermatophyta</taxon>
        <taxon>Magnoliopsida</taxon>
        <taxon>eudicotyledons</taxon>
        <taxon>Gunneridae</taxon>
        <taxon>Pentapetalae</taxon>
        <taxon>asterids</taxon>
        <taxon>campanulids</taxon>
        <taxon>Asterales</taxon>
        <taxon>Asteraceae</taxon>
        <taxon>Cichorioideae</taxon>
        <taxon>Cichorieae</taxon>
        <taxon>Lactucinae</taxon>
        <taxon>Lactuca</taxon>
    </lineage>
</organism>
<keyword evidence="2" id="KW-0812">Transmembrane</keyword>